<dbReference type="Pfam" id="PF03514">
    <property type="entry name" value="GRAS"/>
    <property type="match status" value="1"/>
</dbReference>
<dbReference type="InterPro" id="IPR005202">
    <property type="entry name" value="TF_GRAS"/>
</dbReference>
<dbReference type="AlphaFoldDB" id="A0AAD2EEV6"/>
<dbReference type="PANTHER" id="PTHR31636">
    <property type="entry name" value="OSJNBA0084A10.13 PROTEIN-RELATED"/>
    <property type="match status" value="1"/>
</dbReference>
<reference evidence="4" key="1">
    <citation type="submission" date="2023-05" db="EMBL/GenBank/DDBJ databases">
        <authorList>
            <person name="Huff M."/>
        </authorList>
    </citation>
    <scope>NUCLEOTIDE SEQUENCE</scope>
</reference>
<evidence type="ECO:0000313" key="5">
    <source>
        <dbReference type="Proteomes" id="UP000834106"/>
    </source>
</evidence>
<dbReference type="PROSITE" id="PS50985">
    <property type="entry name" value="GRAS"/>
    <property type="match status" value="1"/>
</dbReference>
<proteinExistence type="inferred from homology"/>
<evidence type="ECO:0000256" key="2">
    <source>
        <dbReference type="ARBA" id="ARBA00023163"/>
    </source>
</evidence>
<sequence>MQLMQGLSEWHEHLIKHLKISAVGTTDQLYIEVTGQRLLSFAESLNFSFSFEAVYLTDMRNFKEDLLNVEAGETVVVYSFLMLRSMVSKPDCVENVMGAIRRLRPVLMVVIEVEAITILLHSWIASLRHSCFIVLISIAWKIAWSKAVNPE</sequence>
<gene>
    <name evidence="4" type="ORF">FPE_LOCUS33006</name>
</gene>
<organism evidence="4 5">
    <name type="scientific">Fraxinus pennsylvanica</name>
    <dbReference type="NCBI Taxonomy" id="56036"/>
    <lineage>
        <taxon>Eukaryota</taxon>
        <taxon>Viridiplantae</taxon>
        <taxon>Streptophyta</taxon>
        <taxon>Embryophyta</taxon>
        <taxon>Tracheophyta</taxon>
        <taxon>Spermatophyta</taxon>
        <taxon>Magnoliopsida</taxon>
        <taxon>eudicotyledons</taxon>
        <taxon>Gunneridae</taxon>
        <taxon>Pentapetalae</taxon>
        <taxon>asterids</taxon>
        <taxon>lamiids</taxon>
        <taxon>Lamiales</taxon>
        <taxon>Oleaceae</taxon>
        <taxon>Oleeae</taxon>
        <taxon>Fraxinus</taxon>
    </lineage>
</organism>
<dbReference type="Proteomes" id="UP000834106">
    <property type="component" value="Chromosome 22"/>
</dbReference>
<accession>A0AAD2EEV6</accession>
<protein>
    <submittedName>
        <fullName evidence="4">Uncharacterized protein</fullName>
    </submittedName>
</protein>
<name>A0AAD2EEV6_9LAMI</name>
<feature type="region of interest" description="Leucine repeat II (LRII)" evidence="3">
    <location>
        <begin position="33"/>
        <end position="65"/>
    </location>
</feature>
<dbReference type="EMBL" id="OU503057">
    <property type="protein sequence ID" value="CAI9785576.1"/>
    <property type="molecule type" value="Genomic_DNA"/>
</dbReference>
<keyword evidence="1" id="KW-0805">Transcription regulation</keyword>
<comment type="similarity">
    <text evidence="3">Belongs to the GRAS family.</text>
</comment>
<keyword evidence="5" id="KW-1185">Reference proteome</keyword>
<evidence type="ECO:0000313" key="4">
    <source>
        <dbReference type="EMBL" id="CAI9785576.1"/>
    </source>
</evidence>
<comment type="caution">
    <text evidence="3">Lacks conserved residue(s) required for the propagation of feature annotation.</text>
</comment>
<keyword evidence="2" id="KW-0804">Transcription</keyword>
<evidence type="ECO:0000256" key="3">
    <source>
        <dbReference type="PROSITE-ProRule" id="PRU01191"/>
    </source>
</evidence>
<evidence type="ECO:0000256" key="1">
    <source>
        <dbReference type="ARBA" id="ARBA00023015"/>
    </source>
</evidence>